<sequence>MIKLLQKRGTAIPTFVSDSGNLSAMPPVTFDSMNVVSLLRRIQSTQEEVSTMKALMASQSETMGCVTKLTQDLSGRVGNIEAIYVRSEDSPMQDNATEVMQSNEELKTAVNCRRCNSMKRVALDPLPATYTQVLKRRPRKKKVVPALVDDGQQVAPAQKQRHAKKSVVGTAACELRTVKTKLIRVFVTGMVHETKPAEMEKMLKEKMNNNTVKCELIKKGERSSSFCVSAECLSADGIYDPTLWPEGSYVRRYYSDRKTSQANSRS</sequence>
<organism evidence="1">
    <name type="scientific">Capitella teleta</name>
    <name type="common">Polychaete worm</name>
    <dbReference type="NCBI Taxonomy" id="283909"/>
    <lineage>
        <taxon>Eukaryota</taxon>
        <taxon>Metazoa</taxon>
        <taxon>Spiralia</taxon>
        <taxon>Lophotrochozoa</taxon>
        <taxon>Annelida</taxon>
        <taxon>Polychaeta</taxon>
        <taxon>Sedentaria</taxon>
        <taxon>Scolecida</taxon>
        <taxon>Capitellidae</taxon>
        <taxon>Capitella</taxon>
    </lineage>
</organism>
<dbReference type="InParanoid" id="R7USK6"/>
<dbReference type="OrthoDB" id="8962276at2759"/>
<dbReference type="EMBL" id="KB298541">
    <property type="protein sequence ID" value="ELU09103.1"/>
    <property type="molecule type" value="Genomic_DNA"/>
</dbReference>
<name>R7USK6_CAPTE</name>
<protein>
    <submittedName>
        <fullName evidence="1">Uncharacterized protein</fullName>
    </submittedName>
</protein>
<proteinExistence type="predicted"/>
<accession>R7USK6</accession>
<dbReference type="AlphaFoldDB" id="R7USK6"/>
<reference evidence="1" key="1">
    <citation type="journal article" date="2013" name="Nature">
        <title>Insights into bilaterian evolution from three spiralian genomes.</title>
        <authorList>
            <person name="Simakov O."/>
            <person name="Marletaz F."/>
            <person name="Cho S.J."/>
            <person name="Edsinger-Gonzales E."/>
            <person name="Havlak P."/>
            <person name="Hellsten U."/>
            <person name="Kuo D.H."/>
            <person name="Larsson T."/>
            <person name="Lv J."/>
            <person name="Arendt D."/>
            <person name="Savage R."/>
            <person name="Osoegawa K."/>
            <person name="de Jong P."/>
            <person name="Grimwood J."/>
            <person name="Chapman J.A."/>
            <person name="Shapiro H."/>
            <person name="Aerts A."/>
            <person name="Otillar R.P."/>
            <person name="Terry A.Y."/>
            <person name="Boore J.L."/>
            <person name="Grigoriev I.V."/>
            <person name="Lindberg D.R."/>
            <person name="Seaver E.C."/>
            <person name="Weisblat D.A."/>
            <person name="Putnam N.H."/>
            <person name="Rokhsar D.S."/>
        </authorList>
    </citation>
    <scope>NUCLEOTIDE SEQUENCE</scope>
    <source>
        <strain evidence="1">I ESC-2004</strain>
    </source>
</reference>
<evidence type="ECO:0000313" key="1">
    <source>
        <dbReference type="EMBL" id="ELU09103.1"/>
    </source>
</evidence>
<gene>
    <name evidence="1" type="ORF">CAPTEDRAFT_205804</name>
</gene>